<dbReference type="EMBL" id="CM042031">
    <property type="protein sequence ID" value="KAI3784167.1"/>
    <property type="molecule type" value="Genomic_DNA"/>
</dbReference>
<comment type="caution">
    <text evidence="1">The sequence shown here is derived from an EMBL/GenBank/DDBJ whole genome shotgun (WGS) entry which is preliminary data.</text>
</comment>
<evidence type="ECO:0000313" key="1">
    <source>
        <dbReference type="EMBL" id="KAI3784167.1"/>
    </source>
</evidence>
<reference evidence="1 2" key="2">
    <citation type="journal article" date="2022" name="Mol. Ecol. Resour.">
        <title>The genomes of chicory, endive, great burdock and yacon provide insights into Asteraceae paleo-polyploidization history and plant inulin production.</title>
        <authorList>
            <person name="Fan W."/>
            <person name="Wang S."/>
            <person name="Wang H."/>
            <person name="Wang A."/>
            <person name="Jiang F."/>
            <person name="Liu H."/>
            <person name="Zhao H."/>
            <person name="Xu D."/>
            <person name="Zhang Y."/>
        </authorList>
    </citation>
    <scope>NUCLEOTIDE SEQUENCE [LARGE SCALE GENOMIC DNA]</scope>
    <source>
        <strain evidence="2">cv. Yunnan</strain>
        <tissue evidence="1">Leaves</tissue>
    </source>
</reference>
<sequence>MVVGFRRHRLQISFQIQDLSSALSERQTTTEPPITIAFHIESVLNLLLPLAIHAPRKVEEGLAVAIKKLSPNRPQGQNEWQIKLDSKKGYKSRRTARPMG</sequence>
<accession>A0ACB9GN67</accession>
<keyword evidence="2" id="KW-1185">Reference proteome</keyword>
<proteinExistence type="predicted"/>
<name>A0ACB9GN67_9ASTR</name>
<dbReference type="Proteomes" id="UP001056120">
    <property type="component" value="Linkage Group LG14"/>
</dbReference>
<reference evidence="2" key="1">
    <citation type="journal article" date="2022" name="Mol. Ecol. Resour.">
        <title>The genomes of chicory, endive, great burdock and yacon provide insights into Asteraceae palaeo-polyploidization history and plant inulin production.</title>
        <authorList>
            <person name="Fan W."/>
            <person name="Wang S."/>
            <person name="Wang H."/>
            <person name="Wang A."/>
            <person name="Jiang F."/>
            <person name="Liu H."/>
            <person name="Zhao H."/>
            <person name="Xu D."/>
            <person name="Zhang Y."/>
        </authorList>
    </citation>
    <scope>NUCLEOTIDE SEQUENCE [LARGE SCALE GENOMIC DNA]</scope>
    <source>
        <strain evidence="2">cv. Yunnan</strain>
    </source>
</reference>
<gene>
    <name evidence="1" type="ORF">L1987_43261</name>
</gene>
<evidence type="ECO:0000313" key="2">
    <source>
        <dbReference type="Proteomes" id="UP001056120"/>
    </source>
</evidence>
<protein>
    <submittedName>
        <fullName evidence="1">Uncharacterized protein</fullName>
    </submittedName>
</protein>
<organism evidence="1 2">
    <name type="scientific">Smallanthus sonchifolius</name>
    <dbReference type="NCBI Taxonomy" id="185202"/>
    <lineage>
        <taxon>Eukaryota</taxon>
        <taxon>Viridiplantae</taxon>
        <taxon>Streptophyta</taxon>
        <taxon>Embryophyta</taxon>
        <taxon>Tracheophyta</taxon>
        <taxon>Spermatophyta</taxon>
        <taxon>Magnoliopsida</taxon>
        <taxon>eudicotyledons</taxon>
        <taxon>Gunneridae</taxon>
        <taxon>Pentapetalae</taxon>
        <taxon>asterids</taxon>
        <taxon>campanulids</taxon>
        <taxon>Asterales</taxon>
        <taxon>Asteraceae</taxon>
        <taxon>Asteroideae</taxon>
        <taxon>Heliantheae alliance</taxon>
        <taxon>Millerieae</taxon>
        <taxon>Smallanthus</taxon>
    </lineage>
</organism>